<evidence type="ECO:0000313" key="2">
    <source>
        <dbReference type="Proteomes" id="UP001589758"/>
    </source>
</evidence>
<dbReference type="Pfam" id="PF04748">
    <property type="entry name" value="Polysacc_deac_2"/>
    <property type="match status" value="1"/>
</dbReference>
<dbReference type="SUPFAM" id="SSF88713">
    <property type="entry name" value="Glycoside hydrolase/deacetylase"/>
    <property type="match status" value="1"/>
</dbReference>
<dbReference type="Gene3D" id="3.20.20.370">
    <property type="entry name" value="Glycoside hydrolase/deacetylase"/>
    <property type="match status" value="1"/>
</dbReference>
<dbReference type="RefSeq" id="WP_385877832.1">
    <property type="nucleotide sequence ID" value="NZ_JBHLXE010000108.1"/>
</dbReference>
<keyword evidence="2" id="KW-1185">Reference proteome</keyword>
<comment type="caution">
    <text evidence="1">The sequence shown here is derived from an EMBL/GenBank/DDBJ whole genome shotgun (WGS) entry which is preliminary data.</text>
</comment>
<dbReference type="InterPro" id="IPR011330">
    <property type="entry name" value="Glyco_hydro/deAcase_b/a-brl"/>
</dbReference>
<reference evidence="1 2" key="1">
    <citation type="submission" date="2024-09" db="EMBL/GenBank/DDBJ databases">
        <authorList>
            <person name="Sun Q."/>
            <person name="Mori K."/>
        </authorList>
    </citation>
    <scope>NUCLEOTIDE SEQUENCE [LARGE SCALE GENOMIC DNA]</scope>
    <source>
        <strain evidence="1 2">CCM 8545</strain>
    </source>
</reference>
<sequence length="319" mass="35816">MLSIKRKPYAISLVSLLILFYLSFSYSIAFANTKDPLGLRLSPSYASKQLFAYNQLNVPHSAADNTIKSSNAVLDEISVNNISAFYEKTHQKQDEMKITQSNESAKLIIVIDDIGYSKRDLAVIDLPVTIAILPQSPYAKERAILANEKGREIIIHQPMRAKGGRFVEDNTLFAEMSQGQIDEIIHDAIESIPFAVGMNNHTGSAMTSSLEGMQKVFHTLNDTSLFFLDSLTTGKSQVYTAAEQEMFAGKLFQRDVFLDNEQNEHYIEKQLDKAIHLARKKGYAIAIGHPYQTTINVLERRLNDLPDDIQIIKLSELSL</sequence>
<dbReference type="InterPro" id="IPR006837">
    <property type="entry name" value="Divergent_DAC"/>
</dbReference>
<dbReference type="CDD" id="cd10936">
    <property type="entry name" value="CE4_DAC2"/>
    <property type="match status" value="1"/>
</dbReference>
<organism evidence="1 2">
    <name type="scientific">Thorsellia kenyensis</name>
    <dbReference type="NCBI Taxonomy" id="1549888"/>
    <lineage>
        <taxon>Bacteria</taxon>
        <taxon>Pseudomonadati</taxon>
        <taxon>Pseudomonadota</taxon>
        <taxon>Gammaproteobacteria</taxon>
        <taxon>Enterobacterales</taxon>
        <taxon>Thorselliaceae</taxon>
        <taxon>Thorsellia</taxon>
    </lineage>
</organism>
<gene>
    <name evidence="1" type="ORF">ACFFIT_11555</name>
</gene>
<dbReference type="Proteomes" id="UP001589758">
    <property type="component" value="Unassembled WGS sequence"/>
</dbReference>
<protein>
    <submittedName>
        <fullName evidence="1">Divergent polysaccharide deacetylase family protein</fullName>
    </submittedName>
</protein>
<dbReference type="PANTHER" id="PTHR30105:SF2">
    <property type="entry name" value="DIVERGENT POLYSACCHARIDE DEACETYLASE SUPERFAMILY"/>
    <property type="match status" value="1"/>
</dbReference>
<accession>A0ABV6CEK9</accession>
<dbReference type="PANTHER" id="PTHR30105">
    <property type="entry name" value="UNCHARACTERIZED YIBQ-RELATED"/>
    <property type="match status" value="1"/>
</dbReference>
<evidence type="ECO:0000313" key="1">
    <source>
        <dbReference type="EMBL" id="MFC0180706.1"/>
    </source>
</evidence>
<proteinExistence type="predicted"/>
<name>A0ABV6CEK9_9GAMM</name>
<dbReference type="EMBL" id="JBHLXE010000108">
    <property type="protein sequence ID" value="MFC0180706.1"/>
    <property type="molecule type" value="Genomic_DNA"/>
</dbReference>